<gene>
    <name evidence="1" type="ORF">DHV22_04375</name>
</gene>
<organism evidence="1 2">
    <name type="scientific">Xanthomarina gelatinilytica</name>
    <dbReference type="NCBI Taxonomy" id="1137281"/>
    <lineage>
        <taxon>Bacteria</taxon>
        <taxon>Pseudomonadati</taxon>
        <taxon>Bacteroidota</taxon>
        <taxon>Flavobacteriia</taxon>
        <taxon>Flavobacteriales</taxon>
        <taxon>Flavobacteriaceae</taxon>
        <taxon>Xanthomarina</taxon>
    </lineage>
</organism>
<name>A0A3D6BNR0_9FLAO</name>
<dbReference type="InterPro" id="IPR046558">
    <property type="entry name" value="DUF6712"/>
</dbReference>
<dbReference type="Pfam" id="PF20459">
    <property type="entry name" value="DUF6712"/>
    <property type="match status" value="1"/>
</dbReference>
<dbReference type="EMBL" id="DPRK01000071">
    <property type="protein sequence ID" value="HCY80881.1"/>
    <property type="molecule type" value="Genomic_DNA"/>
</dbReference>
<evidence type="ECO:0000313" key="1">
    <source>
        <dbReference type="EMBL" id="HCY80881.1"/>
    </source>
</evidence>
<comment type="caution">
    <text evidence="1">The sequence shown here is derived from an EMBL/GenBank/DDBJ whole genome shotgun (WGS) entry which is preliminary data.</text>
</comment>
<accession>A0A3D6BNR0</accession>
<evidence type="ECO:0008006" key="3">
    <source>
        <dbReference type="Google" id="ProtNLM"/>
    </source>
</evidence>
<proteinExistence type="predicted"/>
<dbReference type="AlphaFoldDB" id="A0A3D6BNR0"/>
<evidence type="ECO:0000313" key="2">
    <source>
        <dbReference type="Proteomes" id="UP000263268"/>
    </source>
</evidence>
<dbReference type="Proteomes" id="UP000263268">
    <property type="component" value="Unassembled WGS sequence"/>
</dbReference>
<protein>
    <recommendedName>
        <fullName evidence="3">DUF1320 domain-containing protein</fullName>
    </recommendedName>
</protein>
<reference evidence="1 2" key="1">
    <citation type="journal article" date="2018" name="Nat. Biotechnol.">
        <title>A standardized bacterial taxonomy based on genome phylogeny substantially revises the tree of life.</title>
        <authorList>
            <person name="Parks D.H."/>
            <person name="Chuvochina M."/>
            <person name="Waite D.W."/>
            <person name="Rinke C."/>
            <person name="Skarshewski A."/>
            <person name="Chaumeil P.A."/>
            <person name="Hugenholtz P."/>
        </authorList>
    </citation>
    <scope>NUCLEOTIDE SEQUENCE [LARGE SCALE GENOMIC DNA]</scope>
    <source>
        <strain evidence="1">UBA10227</strain>
    </source>
</reference>
<sequence length="167" mass="19251">MAEGLFITRKDLVKFTSVNGSVDSDKFLQYIKISQDIHIRNYLGTDLFNKIQDDIEAGTLAGDYLTLVTDYIKPMVIHWAMVEYLPFAAYTIANKGVFKHGSENASNVDKEEVDFLIEKERNIAQYYTDRFIDYMSFNASGKYPEYFSNSNDDVYPDKNANFEGWVL</sequence>